<dbReference type="Gene3D" id="3.30.70.270">
    <property type="match status" value="1"/>
</dbReference>
<dbReference type="RefSeq" id="WP_013158853.1">
    <property type="nucleotide sequence ID" value="NC_014212.1"/>
</dbReference>
<dbReference type="STRING" id="526227.Mesil_2458"/>
<accession>D7BAT7</accession>
<dbReference type="Pfam" id="PF01590">
    <property type="entry name" value="GAF"/>
    <property type="match status" value="1"/>
</dbReference>
<dbReference type="OrthoDB" id="9759607at2"/>
<dbReference type="GO" id="GO:1902201">
    <property type="term" value="P:negative regulation of bacterial-type flagellum-dependent cell motility"/>
    <property type="evidence" value="ECO:0007669"/>
    <property type="project" value="TreeGrafter"/>
</dbReference>
<proteinExistence type="predicted"/>
<dbReference type="InterPro" id="IPR003018">
    <property type="entry name" value="GAF"/>
</dbReference>
<gene>
    <name evidence="3" type="ordered locus">Mesil_2458</name>
</gene>
<dbReference type="PANTHER" id="PTHR45138:SF9">
    <property type="entry name" value="DIGUANYLATE CYCLASE DGCM-RELATED"/>
    <property type="match status" value="1"/>
</dbReference>
<dbReference type="InterPro" id="IPR043128">
    <property type="entry name" value="Rev_trsase/Diguanyl_cyclase"/>
</dbReference>
<sequence length="343" mass="38755">MQAPFPTNEEARLAKLYEYRILDTLPESAYDDLALLAAHIGRTPIALISFIDRQRQWFKSAQGLEIHEIPREASFCAHAILQHGVTVVSDAWQDERFADHPLVVGEPKIRFYAGAPLITPNGEALGTVCVMDRQPRQMEEEEQKALAALARQVMAQLELRREIRERQRYQELLEEANARLKVLADHDELTGLYNRRVLMARLKEEFHRALRYDQPLSLLMIDVDGFKEYNDTYGHSAGDEVLQQVAYRIKMMLRAGDLPARYGGEEFAVVLPNTTLTGAVALAERLRQAIERAPWPLRPLTISVGVAAQTAAAEEPHTLIATADEALYEAKRAGRNRVVPALR</sequence>
<dbReference type="InterPro" id="IPR029787">
    <property type="entry name" value="Nucleotide_cyclase"/>
</dbReference>
<dbReference type="KEGG" id="msv:Mesil_2458"/>
<dbReference type="SUPFAM" id="SSF55781">
    <property type="entry name" value="GAF domain-like"/>
    <property type="match status" value="1"/>
</dbReference>
<dbReference type="SMART" id="SM00065">
    <property type="entry name" value="GAF"/>
    <property type="match status" value="1"/>
</dbReference>
<dbReference type="GO" id="GO:0052621">
    <property type="term" value="F:diguanylate cyclase activity"/>
    <property type="evidence" value="ECO:0007669"/>
    <property type="project" value="TreeGrafter"/>
</dbReference>
<dbReference type="InterPro" id="IPR029016">
    <property type="entry name" value="GAF-like_dom_sf"/>
</dbReference>
<reference evidence="3 4" key="1">
    <citation type="journal article" date="2010" name="Stand. Genomic Sci.">
        <title>Complete genome sequence of Meiothermus silvanus type strain (VI-R2).</title>
        <authorList>
            <person name="Sikorski J."/>
            <person name="Tindall B.J."/>
            <person name="Lowry S."/>
            <person name="Lucas S."/>
            <person name="Nolan M."/>
            <person name="Copeland A."/>
            <person name="Glavina Del Rio T."/>
            <person name="Tice H."/>
            <person name="Cheng J.F."/>
            <person name="Han C."/>
            <person name="Pitluck S."/>
            <person name="Liolios K."/>
            <person name="Ivanova N."/>
            <person name="Mavromatis K."/>
            <person name="Mikhailova N."/>
            <person name="Pati A."/>
            <person name="Goodwin L."/>
            <person name="Chen A."/>
            <person name="Palaniappan K."/>
            <person name="Land M."/>
            <person name="Hauser L."/>
            <person name="Chang Y.J."/>
            <person name="Jeffries C.D."/>
            <person name="Rohde M."/>
            <person name="Goker M."/>
            <person name="Woyke T."/>
            <person name="Bristow J."/>
            <person name="Eisen J.A."/>
            <person name="Markowitz V."/>
            <person name="Hugenholtz P."/>
            <person name="Kyrpides N.C."/>
            <person name="Klenk H.P."/>
            <person name="Lapidus A."/>
        </authorList>
    </citation>
    <scope>NUCLEOTIDE SEQUENCE [LARGE SCALE GENOMIC DNA]</scope>
    <source>
        <strain evidence="4">ATCC 700542 / DSM 9946 / VI-R2</strain>
    </source>
</reference>
<dbReference type="GO" id="GO:0043709">
    <property type="term" value="P:cell adhesion involved in single-species biofilm formation"/>
    <property type="evidence" value="ECO:0007669"/>
    <property type="project" value="TreeGrafter"/>
</dbReference>
<feature type="domain" description="GGDEF" evidence="2">
    <location>
        <begin position="214"/>
        <end position="343"/>
    </location>
</feature>
<keyword evidence="4" id="KW-1185">Reference proteome</keyword>
<dbReference type="InterPro" id="IPR050469">
    <property type="entry name" value="Diguanylate_Cyclase"/>
</dbReference>
<organism evidence="3 4">
    <name type="scientific">Allomeiothermus silvanus (strain ATCC 700542 / DSM 9946 / NBRC 106475 / NCIMB 13440 / VI-R2)</name>
    <name type="common">Thermus silvanus</name>
    <dbReference type="NCBI Taxonomy" id="526227"/>
    <lineage>
        <taxon>Bacteria</taxon>
        <taxon>Thermotogati</taxon>
        <taxon>Deinococcota</taxon>
        <taxon>Deinococci</taxon>
        <taxon>Thermales</taxon>
        <taxon>Thermaceae</taxon>
        <taxon>Allomeiothermus</taxon>
    </lineage>
</organism>
<evidence type="ECO:0000259" key="2">
    <source>
        <dbReference type="PROSITE" id="PS50887"/>
    </source>
</evidence>
<dbReference type="Proteomes" id="UP000001916">
    <property type="component" value="Chromosome"/>
</dbReference>
<dbReference type="HOGENOM" id="CLU_000445_11_32_0"/>
<dbReference type="Gene3D" id="3.30.450.40">
    <property type="match status" value="1"/>
</dbReference>
<dbReference type="eggNOG" id="COG2203">
    <property type="taxonomic scope" value="Bacteria"/>
</dbReference>
<evidence type="ECO:0000313" key="3">
    <source>
        <dbReference type="EMBL" id="ADH64311.1"/>
    </source>
</evidence>
<keyword evidence="1" id="KW-0175">Coiled coil</keyword>
<dbReference type="eggNOG" id="COG3706">
    <property type="taxonomic scope" value="Bacteria"/>
</dbReference>
<dbReference type="PANTHER" id="PTHR45138">
    <property type="entry name" value="REGULATORY COMPONENTS OF SENSORY TRANSDUCTION SYSTEM"/>
    <property type="match status" value="1"/>
</dbReference>
<dbReference type="SUPFAM" id="SSF55073">
    <property type="entry name" value="Nucleotide cyclase"/>
    <property type="match status" value="1"/>
</dbReference>
<dbReference type="FunFam" id="3.30.70.270:FF:000001">
    <property type="entry name" value="Diguanylate cyclase domain protein"/>
    <property type="match status" value="1"/>
</dbReference>
<dbReference type="NCBIfam" id="TIGR00254">
    <property type="entry name" value="GGDEF"/>
    <property type="match status" value="1"/>
</dbReference>
<evidence type="ECO:0000256" key="1">
    <source>
        <dbReference type="SAM" id="Coils"/>
    </source>
</evidence>
<dbReference type="PROSITE" id="PS50887">
    <property type="entry name" value="GGDEF"/>
    <property type="match status" value="1"/>
</dbReference>
<name>D7BAT7_ALLS1</name>
<dbReference type="CDD" id="cd01949">
    <property type="entry name" value="GGDEF"/>
    <property type="match status" value="1"/>
</dbReference>
<protein>
    <submittedName>
        <fullName evidence="3">Diguanylate cyclase</fullName>
    </submittedName>
</protein>
<dbReference type="GO" id="GO:0005886">
    <property type="term" value="C:plasma membrane"/>
    <property type="evidence" value="ECO:0007669"/>
    <property type="project" value="TreeGrafter"/>
</dbReference>
<dbReference type="Pfam" id="PF00990">
    <property type="entry name" value="GGDEF"/>
    <property type="match status" value="1"/>
</dbReference>
<dbReference type="EMBL" id="CP002042">
    <property type="protein sequence ID" value="ADH64311.1"/>
    <property type="molecule type" value="Genomic_DNA"/>
</dbReference>
<evidence type="ECO:0000313" key="4">
    <source>
        <dbReference type="Proteomes" id="UP000001916"/>
    </source>
</evidence>
<feature type="coiled-coil region" evidence="1">
    <location>
        <begin position="159"/>
        <end position="186"/>
    </location>
</feature>
<dbReference type="InterPro" id="IPR000160">
    <property type="entry name" value="GGDEF_dom"/>
</dbReference>
<dbReference type="SMART" id="SM00267">
    <property type="entry name" value="GGDEF"/>
    <property type="match status" value="1"/>
</dbReference>
<dbReference type="AlphaFoldDB" id="D7BAT7"/>